<dbReference type="EMBL" id="JAFJYH010000360">
    <property type="protein sequence ID" value="KAG4412695.1"/>
    <property type="molecule type" value="Genomic_DNA"/>
</dbReference>
<accession>A0A8H7T175</accession>
<comment type="caution">
    <text evidence="3">The sequence shown here is derived from an EMBL/GenBank/DDBJ whole genome shotgun (WGS) entry which is preliminary data.</text>
</comment>
<dbReference type="AlphaFoldDB" id="A0A8H7T175"/>
<dbReference type="InterPro" id="IPR011257">
    <property type="entry name" value="DNA_glycosylase"/>
</dbReference>
<name>A0A8H7T175_9HELO</name>
<dbReference type="InterPro" id="IPR003265">
    <property type="entry name" value="HhH-GPD_domain"/>
</dbReference>
<dbReference type="GO" id="GO:0000702">
    <property type="term" value="F:oxidized base lesion DNA N-glycosylase activity"/>
    <property type="evidence" value="ECO:0007669"/>
    <property type="project" value="UniProtKB-ARBA"/>
</dbReference>
<feature type="compositionally biased region" description="Basic and acidic residues" evidence="1">
    <location>
        <begin position="405"/>
        <end position="414"/>
    </location>
</feature>
<dbReference type="SMART" id="SM00478">
    <property type="entry name" value="ENDO3c"/>
    <property type="match status" value="1"/>
</dbReference>
<proteinExistence type="predicted"/>
<evidence type="ECO:0000313" key="3">
    <source>
        <dbReference type="EMBL" id="KAG4412695.1"/>
    </source>
</evidence>
<dbReference type="Proteomes" id="UP000664132">
    <property type="component" value="Unassembled WGS sequence"/>
</dbReference>
<evidence type="ECO:0000313" key="4">
    <source>
        <dbReference type="Proteomes" id="UP000664132"/>
    </source>
</evidence>
<dbReference type="Gene3D" id="1.10.1670.10">
    <property type="entry name" value="Helix-hairpin-Helix base-excision DNA repair enzymes (C-terminal)"/>
    <property type="match status" value="1"/>
</dbReference>
<dbReference type="OrthoDB" id="5607at2759"/>
<keyword evidence="4" id="KW-1185">Reference proteome</keyword>
<feature type="compositionally biased region" description="Basic residues" evidence="1">
    <location>
        <begin position="1"/>
        <end position="10"/>
    </location>
</feature>
<dbReference type="PANTHER" id="PTHR47203:SF1">
    <property type="entry name" value="HYPOTHETICAL BASE EXCISION DNA REPAIR PROTEIN (EUROFUNG)"/>
    <property type="match status" value="1"/>
</dbReference>
<dbReference type="Gene3D" id="1.10.340.30">
    <property type="entry name" value="Hypothetical protein, domain 2"/>
    <property type="match status" value="1"/>
</dbReference>
<protein>
    <recommendedName>
        <fullName evidence="2">HhH-GPD domain-containing protein</fullName>
    </recommendedName>
</protein>
<sequence length="449" mass="50160">MPAVTRKRKAKIEPTEDVSLPHSLGWKPDVPSVEDTKPTRKRVKRSPDIKSEELTYTPVKISTPPKSVKTPRPSKPFEPPSLKSASKKAIKYHFTPGITPYPDNVMPTLEACEEVNRVLSEAHGKVQAPKIIATPSMKVAGCGQVPDLLDALIRTRLSATTSSTNANRALEGLQKAYGLQTSGSGKGSINWDAVRRSNVPSITEAIKRGGHQNVKAADIKSILDTVFEQNVARLDFLRHGTKSEDPENARLEQEPASGEARKAEIAQLEGNMLSLDRIMRMKPFEAMEEMMKFKGIGVKTSSCVLLFCMKVPSFAVDTHVWRLCRWLGWAPEKANKDQTYSHCEVRVPDHLKYSLHQLLIMHGKRCYRCRSNTAWGTKKWEDMACPIEHLVDRKEAKKRPGFVSPKKEDVEGKGGVKKTKRVASKKAKRKVEFDSDEVSIECCQNPLGQ</sequence>
<dbReference type="PANTHER" id="PTHR47203">
    <property type="match status" value="1"/>
</dbReference>
<dbReference type="CDD" id="cd00056">
    <property type="entry name" value="ENDO3c"/>
    <property type="match status" value="1"/>
</dbReference>
<reference evidence="3" key="1">
    <citation type="submission" date="2021-02" db="EMBL/GenBank/DDBJ databases">
        <title>Genome sequence Cadophora malorum strain M34.</title>
        <authorList>
            <person name="Stefanovic E."/>
            <person name="Vu D."/>
            <person name="Scully C."/>
            <person name="Dijksterhuis J."/>
            <person name="Roader J."/>
            <person name="Houbraken J."/>
        </authorList>
    </citation>
    <scope>NUCLEOTIDE SEQUENCE</scope>
    <source>
        <strain evidence="3">M34</strain>
    </source>
</reference>
<gene>
    <name evidence="3" type="ORF">IFR04_014160</name>
</gene>
<dbReference type="GO" id="GO:0006285">
    <property type="term" value="P:base-excision repair, AP site formation"/>
    <property type="evidence" value="ECO:0007669"/>
    <property type="project" value="UniProtKB-ARBA"/>
</dbReference>
<organism evidence="3 4">
    <name type="scientific">Cadophora malorum</name>
    <dbReference type="NCBI Taxonomy" id="108018"/>
    <lineage>
        <taxon>Eukaryota</taxon>
        <taxon>Fungi</taxon>
        <taxon>Dikarya</taxon>
        <taxon>Ascomycota</taxon>
        <taxon>Pezizomycotina</taxon>
        <taxon>Leotiomycetes</taxon>
        <taxon>Helotiales</taxon>
        <taxon>Ploettnerulaceae</taxon>
        <taxon>Cadophora</taxon>
    </lineage>
</organism>
<dbReference type="SUPFAM" id="SSF48150">
    <property type="entry name" value="DNA-glycosylase"/>
    <property type="match status" value="1"/>
</dbReference>
<evidence type="ECO:0000259" key="2">
    <source>
        <dbReference type="SMART" id="SM00478"/>
    </source>
</evidence>
<evidence type="ECO:0000256" key="1">
    <source>
        <dbReference type="SAM" id="MobiDB-lite"/>
    </source>
</evidence>
<feature type="domain" description="HhH-GPD" evidence="2">
    <location>
        <begin position="157"/>
        <end position="365"/>
    </location>
</feature>
<dbReference type="Pfam" id="PF00730">
    <property type="entry name" value="HhH-GPD"/>
    <property type="match status" value="1"/>
</dbReference>
<feature type="region of interest" description="Disordered" evidence="1">
    <location>
        <begin position="398"/>
        <end position="422"/>
    </location>
</feature>
<dbReference type="InterPro" id="IPR023170">
    <property type="entry name" value="HhH_base_excis_C"/>
</dbReference>
<feature type="region of interest" description="Disordered" evidence="1">
    <location>
        <begin position="1"/>
        <end position="83"/>
    </location>
</feature>